<name>A0A151XCQ7_9HYME</name>
<gene>
    <name evidence="2" type="ORF">ALC60_02869</name>
</gene>
<feature type="compositionally biased region" description="Polar residues" evidence="1">
    <location>
        <begin position="1"/>
        <end position="11"/>
    </location>
</feature>
<reference evidence="2 3" key="1">
    <citation type="submission" date="2015-09" db="EMBL/GenBank/DDBJ databases">
        <title>Trachymyrmex zeteki WGS genome.</title>
        <authorList>
            <person name="Nygaard S."/>
            <person name="Hu H."/>
            <person name="Boomsma J."/>
            <person name="Zhang G."/>
        </authorList>
    </citation>
    <scope>NUCLEOTIDE SEQUENCE [LARGE SCALE GENOMIC DNA]</scope>
    <source>
        <strain evidence="2">Tzet28-1</strain>
        <tissue evidence="2">Whole body</tissue>
    </source>
</reference>
<proteinExistence type="predicted"/>
<organism evidence="2 3">
    <name type="scientific">Mycetomoellerius zeteki</name>
    <dbReference type="NCBI Taxonomy" id="64791"/>
    <lineage>
        <taxon>Eukaryota</taxon>
        <taxon>Metazoa</taxon>
        <taxon>Ecdysozoa</taxon>
        <taxon>Arthropoda</taxon>
        <taxon>Hexapoda</taxon>
        <taxon>Insecta</taxon>
        <taxon>Pterygota</taxon>
        <taxon>Neoptera</taxon>
        <taxon>Endopterygota</taxon>
        <taxon>Hymenoptera</taxon>
        <taxon>Apocrita</taxon>
        <taxon>Aculeata</taxon>
        <taxon>Formicoidea</taxon>
        <taxon>Formicidae</taxon>
        <taxon>Myrmicinae</taxon>
        <taxon>Mycetomoellerius</taxon>
    </lineage>
</organism>
<dbReference type="EMBL" id="KQ982298">
    <property type="protein sequence ID" value="KYQ58137.1"/>
    <property type="molecule type" value="Genomic_DNA"/>
</dbReference>
<evidence type="ECO:0000256" key="1">
    <source>
        <dbReference type="SAM" id="MobiDB-lite"/>
    </source>
</evidence>
<feature type="compositionally biased region" description="Basic and acidic residues" evidence="1">
    <location>
        <begin position="131"/>
        <end position="140"/>
    </location>
</feature>
<evidence type="ECO:0000313" key="3">
    <source>
        <dbReference type="Proteomes" id="UP000075809"/>
    </source>
</evidence>
<feature type="region of interest" description="Disordered" evidence="1">
    <location>
        <begin position="1"/>
        <end position="20"/>
    </location>
</feature>
<protein>
    <submittedName>
        <fullName evidence="2">Uncharacterized protein</fullName>
    </submittedName>
</protein>
<dbReference type="STRING" id="64791.A0A151XCQ7"/>
<dbReference type="AlphaFoldDB" id="A0A151XCQ7"/>
<accession>A0A151XCQ7</accession>
<dbReference type="Proteomes" id="UP000075809">
    <property type="component" value="Unassembled WGS sequence"/>
</dbReference>
<evidence type="ECO:0000313" key="2">
    <source>
        <dbReference type="EMBL" id="KYQ58137.1"/>
    </source>
</evidence>
<feature type="region of interest" description="Disordered" evidence="1">
    <location>
        <begin position="131"/>
        <end position="159"/>
    </location>
</feature>
<sequence>MAMSYQPSTGFSDEMGASGNRQPTRHAILKNQNAFDEESVANWAYLKIRALAIVAFSHVSYTRKEIDPLLHPTRHVSHHLAESSFIRGIREFTIDTTNFCVRAVLIVGCAVEFTLLTRVRYRTFPGSDAGRVPEREEDVPRPGTGHAVYPGSAPGPRLLGRVRKEDETREKGRVKCETTSESEMSRMSLGFYRYPKDLCLRGLRNGCKWCPRREWSSPPDAQRAATDARRGVLYSSVFLGSPGKSSSLHKSKIFTFCAFITCMFFNRFLFFYEIEQRYSSNIIIISIISSCT</sequence>
<keyword evidence="3" id="KW-1185">Reference proteome</keyword>